<evidence type="ECO:0000313" key="3">
    <source>
        <dbReference type="Proteomes" id="UP001352263"/>
    </source>
</evidence>
<evidence type="ECO:0000313" key="2">
    <source>
        <dbReference type="EMBL" id="MEC4722115.1"/>
    </source>
</evidence>
<keyword evidence="1" id="KW-0472">Membrane</keyword>
<name>A0ABU6JF01_9BURK</name>
<comment type="caution">
    <text evidence="2">The sequence shown here is derived from an EMBL/GenBank/DDBJ whole genome shotgun (WGS) entry which is preliminary data.</text>
</comment>
<organism evidence="2 3">
    <name type="scientific">Noviherbaspirillum album</name>
    <dbReference type="NCBI Taxonomy" id="3080276"/>
    <lineage>
        <taxon>Bacteria</taxon>
        <taxon>Pseudomonadati</taxon>
        <taxon>Pseudomonadota</taxon>
        <taxon>Betaproteobacteria</taxon>
        <taxon>Burkholderiales</taxon>
        <taxon>Oxalobacteraceae</taxon>
        <taxon>Noviherbaspirillum</taxon>
    </lineage>
</organism>
<gene>
    <name evidence="2" type="ORF">RY831_23380</name>
</gene>
<reference evidence="2 3" key="1">
    <citation type="submission" date="2023-10" db="EMBL/GenBank/DDBJ databases">
        <title>Noviherbaspirillum sp. CPCC 100848 genome assembly.</title>
        <authorList>
            <person name="Li X.Y."/>
            <person name="Fang X.M."/>
        </authorList>
    </citation>
    <scope>NUCLEOTIDE SEQUENCE [LARGE SCALE GENOMIC DNA]</scope>
    <source>
        <strain evidence="2 3">CPCC 100848</strain>
    </source>
</reference>
<dbReference type="EMBL" id="JAWIIV010000026">
    <property type="protein sequence ID" value="MEC4722115.1"/>
    <property type="molecule type" value="Genomic_DNA"/>
</dbReference>
<protein>
    <submittedName>
        <fullName evidence="2">Phosphate ABC transporter permease subunit PstC</fullName>
    </submittedName>
</protein>
<keyword evidence="3" id="KW-1185">Reference proteome</keyword>
<feature type="non-terminal residue" evidence="2">
    <location>
        <position position="75"/>
    </location>
</feature>
<feature type="transmembrane region" description="Helical" evidence="1">
    <location>
        <begin position="25"/>
        <end position="53"/>
    </location>
</feature>
<keyword evidence="1" id="KW-0812">Transmembrane</keyword>
<dbReference type="Proteomes" id="UP001352263">
    <property type="component" value="Unassembled WGS sequence"/>
</dbReference>
<evidence type="ECO:0000256" key="1">
    <source>
        <dbReference type="SAM" id="Phobius"/>
    </source>
</evidence>
<proteinExistence type="predicted"/>
<sequence length="75" mass="8405">MTKEQEAASQAMASTMRRQRLQDFLFHKLTLTFALSVLIVLVGIIISLIIGAWPALKEFGPAFVTTVEWDPVNDQ</sequence>
<keyword evidence="1" id="KW-1133">Transmembrane helix</keyword>
<accession>A0ABU6JF01</accession>